<evidence type="ECO:0000256" key="6">
    <source>
        <dbReference type="SAM" id="Phobius"/>
    </source>
</evidence>
<dbReference type="AlphaFoldDB" id="A0A5K1VKX6"/>
<comment type="subcellular location">
    <subcellularLocation>
        <location evidence="1">Membrane</location>
        <topology evidence="1">Multi-pass membrane protein</topology>
    </subcellularLocation>
</comment>
<feature type="region of interest" description="Disordered" evidence="5">
    <location>
        <begin position="344"/>
        <end position="363"/>
    </location>
</feature>
<evidence type="ECO:0000256" key="1">
    <source>
        <dbReference type="ARBA" id="ARBA00004141"/>
    </source>
</evidence>
<comment type="caution">
    <text evidence="8">The sequence shown here is derived from an EMBL/GenBank/DDBJ whole genome shotgun (WGS) entry which is preliminary data.</text>
</comment>
<feature type="transmembrane region" description="Helical" evidence="6">
    <location>
        <begin position="35"/>
        <end position="58"/>
    </location>
</feature>
<feature type="transmembrane region" description="Helical" evidence="6">
    <location>
        <begin position="118"/>
        <end position="141"/>
    </location>
</feature>
<feature type="transmembrane region" description="Helical" evidence="6">
    <location>
        <begin position="187"/>
        <end position="205"/>
    </location>
</feature>
<accession>A0A5K1VKX6</accession>
<dbReference type="InterPro" id="IPR006603">
    <property type="entry name" value="PQ-loop_rpt"/>
</dbReference>
<sequence length="363" mass="41784">MTIPKIVSIIILIIPTVLSNGIKYCEATGSESDQFWYINYLNTFEIILGIVILVFTIISVLPQAIKIIRRKNGEGLSPTYLLLMTCNQVFAGVNSTILNYPTMASCPYIGARKCLPPLLSYFQMMSLVVLEFIIFALYLIFFKTKKDKIYIRAIIFFLLSVTFLIISILFVFISIYWIGECNPFTDWFAYVFGICSSIVTFVEYLPQIWRTFRTKNCGSLSLTANSIQTLGCFVIVCYMFFSTQQHITTLATYIVSFIQHTVLVVLQIKYDYIDKYCCKKKGSGYNDFNVEEMKENKETGSTRKNELYHQLISQNKEKEIVIEPVKEGINEICNEIEIEDEQIKNRNSDETENELEQAVMVDS</sequence>
<dbReference type="PANTHER" id="PTHR16201">
    <property type="entry name" value="SEVEN TRANSMEMBRANE PROTEIN 1-RELATED"/>
    <property type="match status" value="1"/>
</dbReference>
<organism evidence="8 9">
    <name type="scientific">Entamoeba histolytica</name>
    <dbReference type="NCBI Taxonomy" id="5759"/>
    <lineage>
        <taxon>Eukaryota</taxon>
        <taxon>Amoebozoa</taxon>
        <taxon>Evosea</taxon>
        <taxon>Archamoebae</taxon>
        <taxon>Mastigamoebida</taxon>
        <taxon>Entamoebidae</taxon>
        <taxon>Entamoeba</taxon>
    </lineage>
</organism>
<keyword evidence="2 6" id="KW-0812">Transmembrane</keyword>
<evidence type="ECO:0000313" key="8">
    <source>
        <dbReference type="EMBL" id="GAT92798.1"/>
    </source>
</evidence>
<dbReference type="EMBL" id="BDEQ01000001">
    <property type="protein sequence ID" value="GAT92798.1"/>
    <property type="molecule type" value="Genomic_DNA"/>
</dbReference>
<feature type="transmembrane region" description="Helical" evidence="6">
    <location>
        <begin position="217"/>
        <end position="241"/>
    </location>
</feature>
<name>A0A5K1VKX6_ENTHI</name>
<feature type="transmembrane region" description="Helical" evidence="6">
    <location>
        <begin position="153"/>
        <end position="175"/>
    </location>
</feature>
<gene>
    <name evidence="8" type="ORF">CL6EHI_187250</name>
</gene>
<feature type="chain" id="PRO_5023834760" evidence="7">
    <location>
        <begin position="20"/>
        <end position="363"/>
    </location>
</feature>
<dbReference type="VEuPathDB" id="AmoebaDB:EHI_187250"/>
<evidence type="ECO:0000256" key="7">
    <source>
        <dbReference type="SAM" id="SignalP"/>
    </source>
</evidence>
<evidence type="ECO:0000256" key="4">
    <source>
        <dbReference type="ARBA" id="ARBA00023136"/>
    </source>
</evidence>
<dbReference type="SMART" id="SM00679">
    <property type="entry name" value="CTNS"/>
    <property type="match status" value="2"/>
</dbReference>
<proteinExistence type="predicted"/>
<dbReference type="VEuPathDB" id="AmoebaDB:KM1_015430"/>
<evidence type="ECO:0000256" key="2">
    <source>
        <dbReference type="ARBA" id="ARBA00022692"/>
    </source>
</evidence>
<dbReference type="Proteomes" id="UP000078387">
    <property type="component" value="Unassembled WGS sequence"/>
</dbReference>
<dbReference type="GO" id="GO:0016020">
    <property type="term" value="C:membrane"/>
    <property type="evidence" value="ECO:0007669"/>
    <property type="project" value="UniProtKB-SubCell"/>
</dbReference>
<protein>
    <submittedName>
        <fullName evidence="8">Pq loop repeat protein</fullName>
    </submittedName>
</protein>
<feature type="transmembrane region" description="Helical" evidence="6">
    <location>
        <begin position="247"/>
        <end position="266"/>
    </location>
</feature>
<keyword evidence="4 6" id="KW-0472">Membrane</keyword>
<feature type="signal peptide" evidence="7">
    <location>
        <begin position="1"/>
        <end position="19"/>
    </location>
</feature>
<dbReference type="VEuPathDB" id="AmoebaDB:EHI5A_003170"/>
<dbReference type="Pfam" id="PF04193">
    <property type="entry name" value="PQ-loop"/>
    <property type="match status" value="2"/>
</dbReference>
<evidence type="ECO:0000313" key="9">
    <source>
        <dbReference type="Proteomes" id="UP000078387"/>
    </source>
</evidence>
<dbReference type="InterPro" id="IPR051415">
    <property type="entry name" value="LAAT-1"/>
</dbReference>
<evidence type="ECO:0000256" key="5">
    <source>
        <dbReference type="SAM" id="MobiDB-lite"/>
    </source>
</evidence>
<evidence type="ECO:0000256" key="3">
    <source>
        <dbReference type="ARBA" id="ARBA00022989"/>
    </source>
</evidence>
<dbReference type="VEuPathDB" id="AmoebaDB:EHI8A_002640"/>
<dbReference type="OMA" id="WWYALTI"/>
<reference evidence="8 9" key="1">
    <citation type="submission" date="2016-05" db="EMBL/GenBank/DDBJ databases">
        <title>First whole genome sequencing of Entamoeba histolytica HM1:IMSS-clone-6.</title>
        <authorList>
            <person name="Mukherjee Avik.K."/>
            <person name="Izumyama S."/>
            <person name="Nakada-Tsukui K."/>
            <person name="Nozaki T."/>
        </authorList>
    </citation>
    <scope>NUCLEOTIDE SEQUENCE [LARGE SCALE GENOMIC DNA]</scope>
    <source>
        <strain evidence="8 9">HM1:IMSS clone 6</strain>
    </source>
</reference>
<keyword evidence="7" id="KW-0732">Signal</keyword>
<dbReference type="VEuPathDB" id="AmoebaDB:EHI7A_004400"/>
<dbReference type="Gene3D" id="1.20.1280.290">
    <property type="match status" value="2"/>
</dbReference>
<keyword evidence="3 6" id="KW-1133">Transmembrane helix</keyword>
<dbReference type="PANTHER" id="PTHR16201:SF11">
    <property type="entry name" value="PQ-LOOP REPEAT-CONTAINING PROTEIN"/>
    <property type="match status" value="1"/>
</dbReference>